<feature type="compositionally biased region" description="Polar residues" evidence="1">
    <location>
        <begin position="716"/>
        <end position="726"/>
    </location>
</feature>
<dbReference type="Gene3D" id="1.20.1270.90">
    <property type="entry name" value="AF1782-like"/>
    <property type="match status" value="1"/>
</dbReference>
<keyword evidence="2" id="KW-1133">Transmembrane helix</keyword>
<keyword evidence="3" id="KW-0732">Signal</keyword>
<keyword evidence="5" id="KW-1185">Reference proteome</keyword>
<organism evidence="4 5">
    <name type="scientific">Bifidobacterium aerophilum</name>
    <dbReference type="NCBI Taxonomy" id="1798155"/>
    <lineage>
        <taxon>Bacteria</taxon>
        <taxon>Bacillati</taxon>
        <taxon>Actinomycetota</taxon>
        <taxon>Actinomycetes</taxon>
        <taxon>Bifidobacteriales</taxon>
        <taxon>Bifidobacteriaceae</taxon>
        <taxon>Bifidobacterium</taxon>
    </lineage>
</organism>
<protein>
    <recommendedName>
        <fullName evidence="6">Ricin B lectin domain-containing protein</fullName>
    </recommendedName>
</protein>
<evidence type="ECO:0000256" key="2">
    <source>
        <dbReference type="SAM" id="Phobius"/>
    </source>
</evidence>
<proteinExistence type="predicted"/>
<keyword evidence="2" id="KW-0812">Transmembrane</keyword>
<evidence type="ECO:0000256" key="1">
    <source>
        <dbReference type="SAM" id="MobiDB-lite"/>
    </source>
</evidence>
<name>A0A6N9Z7L0_9BIFI</name>
<dbReference type="EMBL" id="WHZW01000018">
    <property type="protein sequence ID" value="NEG90123.1"/>
    <property type="molecule type" value="Genomic_DNA"/>
</dbReference>
<feature type="transmembrane region" description="Helical" evidence="2">
    <location>
        <begin position="739"/>
        <end position="761"/>
    </location>
</feature>
<evidence type="ECO:0008006" key="6">
    <source>
        <dbReference type="Google" id="ProtNLM"/>
    </source>
</evidence>
<gene>
    <name evidence="4" type="ORF">GFD25_09030</name>
</gene>
<dbReference type="SUPFAM" id="SSF55486">
    <property type="entry name" value="Metalloproteases ('zincins'), catalytic domain"/>
    <property type="match status" value="1"/>
</dbReference>
<dbReference type="AlphaFoldDB" id="A0A6N9Z7L0"/>
<comment type="caution">
    <text evidence="4">The sequence shown here is derived from an EMBL/GenBank/DDBJ whole genome shotgun (WGS) entry which is preliminary data.</text>
</comment>
<feature type="compositionally biased region" description="Basic and acidic residues" evidence="1">
    <location>
        <begin position="686"/>
        <end position="696"/>
    </location>
</feature>
<feature type="signal peptide" evidence="3">
    <location>
        <begin position="1"/>
        <end position="24"/>
    </location>
</feature>
<evidence type="ECO:0000313" key="4">
    <source>
        <dbReference type="EMBL" id="NEG90123.1"/>
    </source>
</evidence>
<accession>A0A6N9Z7L0</accession>
<evidence type="ECO:0000256" key="3">
    <source>
        <dbReference type="SAM" id="SignalP"/>
    </source>
</evidence>
<feature type="chain" id="PRO_5038598546" description="Ricin B lectin domain-containing protein" evidence="3">
    <location>
        <begin position="25"/>
        <end position="765"/>
    </location>
</feature>
<keyword evidence="2" id="KW-0472">Membrane</keyword>
<dbReference type="RefSeq" id="WP_163232071.1">
    <property type="nucleotide sequence ID" value="NZ_WHZW01000018.1"/>
</dbReference>
<reference evidence="4 5" key="1">
    <citation type="submission" date="2019-10" db="EMBL/GenBank/DDBJ databases">
        <title>Bifidobacterium from non-human primates.</title>
        <authorList>
            <person name="Modesto M."/>
        </authorList>
    </citation>
    <scope>NUCLEOTIDE SEQUENCE [LARGE SCALE GENOMIC DNA]</scope>
    <source>
        <strain evidence="4 5">TRE17</strain>
    </source>
</reference>
<evidence type="ECO:0000313" key="5">
    <source>
        <dbReference type="Proteomes" id="UP000469194"/>
    </source>
</evidence>
<feature type="compositionally biased region" description="Pro residues" evidence="1">
    <location>
        <begin position="697"/>
        <end position="707"/>
    </location>
</feature>
<dbReference type="Proteomes" id="UP000469194">
    <property type="component" value="Unassembled WGS sequence"/>
</dbReference>
<sequence length="765" mass="82138">MEHTITGRRMIAMLAAIACGAAMATVPATAFADETGATHAVDPATGKVAGVVDDPSNGPDITKVRVLKEGDFLEIYWNEYVDENQAVNPDNFVLRNGDAVIALKPKPAQGVTDTLYFDKDNKEIGATSGNSMQYLDPSLHFSSIAYTGTIDPSQPITLEVKGDAIKDNAGKSAADATYTGVPQLSFYSRQLTSKTGIIIKSDDTVPESTLRKAAELVDVELGKAGTGIPEAMVAANNSFAVYSAHENAYFIPEQRNNFDKNLYDIEGAGGVPTRDGWISSIAEKSILRTTGNPDPAQNTGYPNESILIHEFAHSIFIGGINQMKDPTLRDAYYKAFAHSRAEGLWNHTYAFQDSNECFATMAAIWFNVMSEGWNGTYDGVRGPINTRAELKEYDPVMYDALSKIFPDETMPAPWDVPAPNDYGIEYAQADKPKDEATTSEDNDLTNDVFQITADRFHENGDYYYIHPGFTARGGGLDLYSLWGSYNGADDTSSGWKITRTDDGVYSFAVAPGGGWSDLGLTENEDGTVTIAGHPADATDPAQQWRFVHDANADNPYDGYLVNVKYGKALSTPTQPYGYSLLAAKDPSDPSTMTWRLRNATKSRAAATNDSAPDLYMLPDQPADKTALVKAIGQASALKESDYTAESWSSFAKALADARTVNDDIAATQGQVDAAAKALADAQGKLVKTEPKPEPKPEPTPTPKPQPTPSDQKTPSGKQPSDKTPSNPKVGRLSDTGASVAPIAAAVTALAAMAAGLGLAVVRRRH</sequence>
<feature type="region of interest" description="Disordered" evidence="1">
    <location>
        <begin position="684"/>
        <end position="734"/>
    </location>
</feature>